<evidence type="ECO:0000313" key="2">
    <source>
        <dbReference type="EMBL" id="MBU5485739.1"/>
    </source>
</evidence>
<name>A0ABS6EMY6_9CLOT</name>
<accession>A0ABS6EMY6</accession>
<dbReference type="RefSeq" id="WP_216440312.1">
    <property type="nucleotide sequence ID" value="NZ_JAHLQF010000004.1"/>
</dbReference>
<sequence length="125" mass="14445">MDEQKALNSIKNAWMWATFSSSVMFILFILSQVGLMDVYMNYLIIIDILMVLGLAFGVYKKSRVCAILLFIYFIIDKIIMIISQGRVTGTVWLIIAGGIYIQGIRGTFYYHKNMKDKENTSIEFY</sequence>
<protein>
    <submittedName>
        <fullName evidence="2">Uncharacterized protein</fullName>
    </submittedName>
</protein>
<comment type="caution">
    <text evidence="2">The sequence shown here is derived from an EMBL/GenBank/DDBJ whole genome shotgun (WGS) entry which is preliminary data.</text>
</comment>
<proteinExistence type="predicted"/>
<feature type="transmembrane region" description="Helical" evidence="1">
    <location>
        <begin position="12"/>
        <end position="33"/>
    </location>
</feature>
<feature type="transmembrane region" description="Helical" evidence="1">
    <location>
        <begin position="39"/>
        <end position="59"/>
    </location>
</feature>
<feature type="transmembrane region" description="Helical" evidence="1">
    <location>
        <begin position="66"/>
        <end position="85"/>
    </location>
</feature>
<keyword evidence="1" id="KW-0472">Membrane</keyword>
<evidence type="ECO:0000313" key="3">
    <source>
        <dbReference type="Proteomes" id="UP000726170"/>
    </source>
</evidence>
<reference evidence="2 3" key="1">
    <citation type="submission" date="2021-06" db="EMBL/GenBank/DDBJ databases">
        <authorList>
            <person name="Sun Q."/>
            <person name="Li D."/>
        </authorList>
    </citation>
    <scope>NUCLEOTIDE SEQUENCE [LARGE SCALE GENOMIC DNA]</scope>
    <source>
        <strain evidence="2 3">MSJ-11</strain>
    </source>
</reference>
<organism evidence="2 3">
    <name type="scientific">Clostridium mobile</name>
    <dbReference type="NCBI Taxonomy" id="2841512"/>
    <lineage>
        <taxon>Bacteria</taxon>
        <taxon>Bacillati</taxon>
        <taxon>Bacillota</taxon>
        <taxon>Clostridia</taxon>
        <taxon>Eubacteriales</taxon>
        <taxon>Clostridiaceae</taxon>
        <taxon>Clostridium</taxon>
    </lineage>
</organism>
<keyword evidence="1" id="KW-1133">Transmembrane helix</keyword>
<keyword evidence="1" id="KW-0812">Transmembrane</keyword>
<gene>
    <name evidence="2" type="ORF">KQI86_15570</name>
</gene>
<evidence type="ECO:0000256" key="1">
    <source>
        <dbReference type="SAM" id="Phobius"/>
    </source>
</evidence>
<keyword evidence="3" id="KW-1185">Reference proteome</keyword>
<dbReference type="Proteomes" id="UP000726170">
    <property type="component" value="Unassembled WGS sequence"/>
</dbReference>
<feature type="transmembrane region" description="Helical" evidence="1">
    <location>
        <begin position="91"/>
        <end position="110"/>
    </location>
</feature>
<dbReference type="EMBL" id="JAHLQF010000004">
    <property type="protein sequence ID" value="MBU5485739.1"/>
    <property type="molecule type" value="Genomic_DNA"/>
</dbReference>